<evidence type="ECO:0000259" key="8">
    <source>
        <dbReference type="Pfam" id="PF13359"/>
    </source>
</evidence>
<dbReference type="GO" id="GO:0004518">
    <property type="term" value="F:nuclease activity"/>
    <property type="evidence" value="ECO:0007669"/>
    <property type="project" value="UniProtKB-KW"/>
</dbReference>
<dbReference type="PANTHER" id="PTHR22930">
    <property type="match status" value="1"/>
</dbReference>
<protein>
    <recommendedName>
        <fullName evidence="8">DDE Tnp4 domain-containing protein</fullName>
    </recommendedName>
</protein>
<accession>A0AAV7WZW6</accession>
<dbReference type="Proteomes" id="UP001075354">
    <property type="component" value="Unassembled WGS sequence"/>
</dbReference>
<proteinExistence type="inferred from homology"/>
<sequence length="370" mass="42351">MVHGAWRTTVRTMLEQDPEVFFGYFRMTPAVFGELLARLAPALQRSRRFGYLPPGERLALTLHYLASGSYMKFAGAFFCVPPSTTSVVIRETCELIRDELRQEMIPPLTEERLARIRDDFWEEWQFPNCIGALDGRHCIVQNFPGGASDWFNYKDSFSMVMMAMCDAKYRLTHVDVGGRGRRSDGGLWELSPLRRDIASGDVVLPPPSQLPGGWATVPQVIVADAAFPIGPHLMKPFGGAFLADEKIIFNYRLSRARRMIEAVFGILTARWRVLRRSFISSERTARAVIWACCCLHNFLILNEENVPPHQRWYAPPALRDAQDFEDDDQLPRFQEEEVEVEDGDAIRELFVDFFLGPGSVPWQWEHLLHP</sequence>
<evidence type="ECO:0000256" key="7">
    <source>
        <dbReference type="ARBA" id="ARBA00023242"/>
    </source>
</evidence>
<dbReference type="GO" id="GO:0046872">
    <property type="term" value="F:metal ion binding"/>
    <property type="evidence" value="ECO:0007669"/>
    <property type="project" value="UniProtKB-KW"/>
</dbReference>
<organism evidence="9 10">
    <name type="scientific">Megalurothrips usitatus</name>
    <name type="common">bean blossom thrips</name>
    <dbReference type="NCBI Taxonomy" id="439358"/>
    <lineage>
        <taxon>Eukaryota</taxon>
        <taxon>Metazoa</taxon>
        <taxon>Ecdysozoa</taxon>
        <taxon>Arthropoda</taxon>
        <taxon>Hexapoda</taxon>
        <taxon>Insecta</taxon>
        <taxon>Pterygota</taxon>
        <taxon>Neoptera</taxon>
        <taxon>Paraneoptera</taxon>
        <taxon>Thysanoptera</taxon>
        <taxon>Terebrantia</taxon>
        <taxon>Thripoidea</taxon>
        <taxon>Thripidae</taxon>
        <taxon>Megalurothrips</taxon>
    </lineage>
</organism>
<dbReference type="InterPro" id="IPR045249">
    <property type="entry name" value="HARBI1-like"/>
</dbReference>
<evidence type="ECO:0000256" key="1">
    <source>
        <dbReference type="ARBA" id="ARBA00001968"/>
    </source>
</evidence>
<reference evidence="9" key="1">
    <citation type="submission" date="2022-12" db="EMBL/GenBank/DDBJ databases">
        <title>Chromosome-level genome assembly of the bean flower thrips Megalurothrips usitatus.</title>
        <authorList>
            <person name="Ma L."/>
            <person name="Liu Q."/>
            <person name="Li H."/>
            <person name="Cai W."/>
        </authorList>
    </citation>
    <scope>NUCLEOTIDE SEQUENCE</scope>
    <source>
        <strain evidence="9">Cailab_2022a</strain>
    </source>
</reference>
<comment type="similarity">
    <text evidence="3">Belongs to the HARBI1 family.</text>
</comment>
<dbReference type="PANTHER" id="PTHR22930:SF269">
    <property type="entry name" value="NUCLEASE HARBI1-LIKE PROTEIN"/>
    <property type="match status" value="1"/>
</dbReference>
<evidence type="ECO:0000256" key="6">
    <source>
        <dbReference type="ARBA" id="ARBA00022801"/>
    </source>
</evidence>
<gene>
    <name evidence="9" type="ORF">ONE63_011470</name>
</gene>
<evidence type="ECO:0000256" key="3">
    <source>
        <dbReference type="ARBA" id="ARBA00006958"/>
    </source>
</evidence>
<evidence type="ECO:0000313" key="10">
    <source>
        <dbReference type="Proteomes" id="UP001075354"/>
    </source>
</evidence>
<dbReference type="InterPro" id="IPR027806">
    <property type="entry name" value="HARBI1_dom"/>
</dbReference>
<name>A0AAV7WZW6_9NEOP</name>
<comment type="subcellular location">
    <subcellularLocation>
        <location evidence="2">Nucleus</location>
    </subcellularLocation>
</comment>
<dbReference type="AlphaFoldDB" id="A0AAV7WZW6"/>
<keyword evidence="10" id="KW-1185">Reference proteome</keyword>
<dbReference type="GO" id="GO:0005634">
    <property type="term" value="C:nucleus"/>
    <property type="evidence" value="ECO:0007669"/>
    <property type="project" value="UniProtKB-SubCell"/>
</dbReference>
<keyword evidence="6" id="KW-0378">Hydrolase</keyword>
<evidence type="ECO:0000256" key="2">
    <source>
        <dbReference type="ARBA" id="ARBA00004123"/>
    </source>
</evidence>
<comment type="cofactor">
    <cofactor evidence="1">
        <name>a divalent metal cation</name>
        <dbReference type="ChEBI" id="CHEBI:60240"/>
    </cofactor>
</comment>
<evidence type="ECO:0000313" key="9">
    <source>
        <dbReference type="EMBL" id="KAJ1518921.1"/>
    </source>
</evidence>
<keyword evidence="4" id="KW-0540">Nuclease</keyword>
<keyword evidence="5" id="KW-0479">Metal-binding</keyword>
<comment type="caution">
    <text evidence="9">The sequence shown here is derived from an EMBL/GenBank/DDBJ whole genome shotgun (WGS) entry which is preliminary data.</text>
</comment>
<dbReference type="GO" id="GO:0016787">
    <property type="term" value="F:hydrolase activity"/>
    <property type="evidence" value="ECO:0007669"/>
    <property type="project" value="UniProtKB-KW"/>
</dbReference>
<dbReference type="Pfam" id="PF13359">
    <property type="entry name" value="DDE_Tnp_4"/>
    <property type="match status" value="1"/>
</dbReference>
<evidence type="ECO:0000256" key="5">
    <source>
        <dbReference type="ARBA" id="ARBA00022723"/>
    </source>
</evidence>
<keyword evidence="7" id="KW-0539">Nucleus</keyword>
<feature type="domain" description="DDE Tnp4" evidence="8">
    <location>
        <begin position="145"/>
        <end position="297"/>
    </location>
</feature>
<evidence type="ECO:0000256" key="4">
    <source>
        <dbReference type="ARBA" id="ARBA00022722"/>
    </source>
</evidence>
<dbReference type="EMBL" id="JAPTSV010000818">
    <property type="protein sequence ID" value="KAJ1518921.1"/>
    <property type="molecule type" value="Genomic_DNA"/>
</dbReference>